<evidence type="ECO:0000313" key="4">
    <source>
        <dbReference type="Proteomes" id="UP000031737"/>
    </source>
</evidence>
<dbReference type="AlphaFoldDB" id="A0A061IVE9"/>
<organism evidence="3 4">
    <name type="scientific">Trypanosoma rangeli SC58</name>
    <dbReference type="NCBI Taxonomy" id="429131"/>
    <lineage>
        <taxon>Eukaryota</taxon>
        <taxon>Discoba</taxon>
        <taxon>Euglenozoa</taxon>
        <taxon>Kinetoplastea</taxon>
        <taxon>Metakinetoplastina</taxon>
        <taxon>Trypanosomatida</taxon>
        <taxon>Trypanosomatidae</taxon>
        <taxon>Trypanosoma</taxon>
        <taxon>Herpetosoma</taxon>
    </lineage>
</organism>
<proteinExistence type="predicted"/>
<reference evidence="3 4" key="1">
    <citation type="submission" date="2013-07" db="EMBL/GenBank/DDBJ databases">
        <authorList>
            <person name="Stoco P.H."/>
            <person name="Wagner G."/>
            <person name="Gerber A."/>
            <person name="Zaha A."/>
            <person name="Thompson C."/>
            <person name="Bartholomeu D.C."/>
            <person name="Luckemeyer D.D."/>
            <person name="Bahia D."/>
            <person name="Loreto E."/>
            <person name="Prestes E.B."/>
            <person name="Lima F.M."/>
            <person name="Rodrigues-Luiz G."/>
            <person name="Vallejo G.A."/>
            <person name="Filho J.F."/>
            <person name="Monteiro K.M."/>
            <person name="Tyler K.M."/>
            <person name="de Almeida L.G."/>
            <person name="Ortiz M.F."/>
            <person name="Siervo M.A."/>
            <person name="de Moraes M.H."/>
            <person name="Cunha O.L."/>
            <person name="Mendonca-Neto R."/>
            <person name="Silva R."/>
            <person name="Teixeira S.M."/>
            <person name="Murta S.M."/>
            <person name="Sincero T.C."/>
            <person name="Mendes T.A."/>
            <person name="Urmenyi T.P."/>
            <person name="Silva V.G."/>
            <person name="da Rocha W.D."/>
            <person name="Andersson B."/>
            <person name="Romanha A.J."/>
            <person name="Steindel M."/>
            <person name="de Vasconcelos A.T."/>
            <person name="Grisard E.C."/>
        </authorList>
    </citation>
    <scope>NUCLEOTIDE SEQUENCE [LARGE SCALE GENOMIC DNA]</scope>
    <source>
        <strain evidence="3 4">SC58</strain>
    </source>
</reference>
<dbReference type="VEuPathDB" id="TriTrypDB:TRSC58_05684"/>
<dbReference type="EMBL" id="AUPL01005684">
    <property type="protein sequence ID" value="ESL06639.1"/>
    <property type="molecule type" value="Genomic_DNA"/>
</dbReference>
<keyword evidence="4" id="KW-1185">Reference proteome</keyword>
<dbReference type="Proteomes" id="UP000031737">
    <property type="component" value="Unassembled WGS sequence"/>
</dbReference>
<dbReference type="OrthoDB" id="5417908at2759"/>
<feature type="compositionally biased region" description="Basic and acidic residues" evidence="1">
    <location>
        <begin position="1"/>
        <end position="19"/>
    </location>
</feature>
<evidence type="ECO:0000313" key="3">
    <source>
        <dbReference type="EMBL" id="ESL06639.1"/>
    </source>
</evidence>
<dbReference type="Pfam" id="PF16073">
    <property type="entry name" value="SAT"/>
    <property type="match status" value="1"/>
</dbReference>
<dbReference type="Gene3D" id="3.40.366.10">
    <property type="entry name" value="Malonyl-Coenzyme A Acyl Carrier Protein, domain 2"/>
    <property type="match status" value="1"/>
</dbReference>
<gene>
    <name evidence="3" type="ORF">TRSC58_05684</name>
</gene>
<evidence type="ECO:0000259" key="2">
    <source>
        <dbReference type="Pfam" id="PF16073"/>
    </source>
</evidence>
<accession>A0A061IVE9</accession>
<comment type="caution">
    <text evidence="3">The sequence shown here is derived from an EMBL/GenBank/DDBJ whole genome shotgun (WGS) entry which is preliminary data.</text>
</comment>
<dbReference type="GO" id="GO:0016740">
    <property type="term" value="F:transferase activity"/>
    <property type="evidence" value="ECO:0007669"/>
    <property type="project" value="InterPro"/>
</dbReference>
<sequence>MHVREMDNPDHHPSEDHARMPCGSAGDSDYRDQVMYGDPTSLDLTGLPLRGSLRADANACAADSSSWWGLFGLPTTSSTPSGAASCHVMSRGPSVRRAAESHTAIVTDFSNSVPCPLLTAGVRESTVGEPPLSDVAGLGNDVEASYRKQLAATNAEEKLDSAVPAHVGRCASPGVSVGRASSRPLQSTAPDAVLSALQSESVKASSMKSAGHDASKLSIGDSHDENFLCLHDVLKGSALAMSSPSAEEVLQPQRTAPVFPAEDAQRTDVSRHRKHGLFGLFGLFGTMDRGYFEAFIGMFRRNQILLEGFLERVLQSKPDLYIAEIGILDILRLKQGAPDDQFFTDPLISWPTHVLYEVSCFYVTAKKRGYHNIFEAMRRQGGVFASGKGLFAALAVAMSPTEEELVHHTTQMCQAACIVGLVYSKLEKQLQVQVKKCALRSFSLLLANISTISLQLLLDEVNKLDFGSKGRDGGCGDNTSHCIPMSRLELVRIISSHSAIVCGHPLDLERLSTLLLRYADATGVLVQMEYLMTTVPENSPFYNTWQHLELLQLWKESGVELDAAKLQLTLYSPVDGQPWNKFTTCALSNRVAVAVTYALQDLTCSLQHMRSGDVLLDLSAAAPCMSQLIVWTRKNITMLLQPADCVSNCIFPSPRRSPEDGVLCSTLAGCARVNTIMQSMQWEGKPRQARVLDLTMNFVDLGLLVSAEEPSKASADSQWNGRTSERKFTCASTTRSPQHGTLTNVLLRPGEHTALSAKNDALFSALGGSSAADAAMPNHYIALPHEKLPGALDIYYESPVIRYYEMQCNCFLTRGAVEFTHRLSLCTGIALPPHTLLMCPTLLSLMELLDTYAFLRHKTRDED</sequence>
<feature type="domain" description="Starter acyltransferase (SAT)" evidence="2">
    <location>
        <begin position="344"/>
        <end position="463"/>
    </location>
</feature>
<protein>
    <recommendedName>
        <fullName evidence="2">Starter acyltransferase (SAT) domain-containing protein</fullName>
    </recommendedName>
</protein>
<dbReference type="InterPro" id="IPR032088">
    <property type="entry name" value="SAT"/>
</dbReference>
<name>A0A061IVE9_TRYRA</name>
<evidence type="ECO:0000256" key="1">
    <source>
        <dbReference type="SAM" id="MobiDB-lite"/>
    </source>
</evidence>
<feature type="region of interest" description="Disordered" evidence="1">
    <location>
        <begin position="1"/>
        <end position="37"/>
    </location>
</feature>
<dbReference type="InterPro" id="IPR001227">
    <property type="entry name" value="Ac_transferase_dom_sf"/>
</dbReference>